<proteinExistence type="evidence at transcript level"/>
<feature type="transmembrane region" description="Helical" evidence="2">
    <location>
        <begin position="75"/>
        <end position="96"/>
    </location>
</feature>
<gene>
    <name evidence="3" type="primary">CG42535-RA</name>
</gene>
<dbReference type="Bgee" id="FBgn0260643">
    <property type="expression patterns" value="Expressed in testis and 15 other cell types or tissues"/>
</dbReference>
<dbReference type="HOGENOM" id="CLU_124624_0_0_1"/>
<dbReference type="ExpressionAtlas" id="F0JAR3">
    <property type="expression patterns" value="baseline and differential"/>
</dbReference>
<feature type="transmembrane region" description="Helical" evidence="2">
    <location>
        <begin position="108"/>
        <end position="130"/>
    </location>
</feature>
<reference evidence="3" key="1">
    <citation type="submission" date="2014-07" db="EMBL/GenBank/DDBJ databases">
        <authorList>
            <person name="Carlson J."/>
            <person name="Booth B."/>
            <person name="Frise E."/>
            <person name="Sandler J."/>
            <person name="Wan K."/>
            <person name="Yu C."/>
            <person name="Celniker S."/>
        </authorList>
    </citation>
    <scope>NUCLEOTIDE SEQUENCE</scope>
</reference>
<dbReference type="InterPro" id="IPR031720">
    <property type="entry name" value="DUF4728"/>
</dbReference>
<keyword evidence="2" id="KW-1133">Transmembrane helix</keyword>
<organism evidence="3">
    <name type="scientific">Drosophila melanogaster</name>
    <name type="common">Fruit fly</name>
    <dbReference type="NCBI Taxonomy" id="7227"/>
    <lineage>
        <taxon>Eukaryota</taxon>
        <taxon>Metazoa</taxon>
        <taxon>Ecdysozoa</taxon>
        <taxon>Arthropoda</taxon>
        <taxon>Hexapoda</taxon>
        <taxon>Insecta</taxon>
        <taxon>Pterygota</taxon>
        <taxon>Neoptera</taxon>
        <taxon>Endopterygota</taxon>
        <taxon>Diptera</taxon>
        <taxon>Brachycera</taxon>
        <taxon>Muscomorpha</taxon>
        <taxon>Ephydroidea</taxon>
        <taxon>Drosophilidae</taxon>
        <taxon>Drosophila</taxon>
        <taxon>Sophophora</taxon>
    </lineage>
</organism>
<dbReference type="AlphaFoldDB" id="F0JAR3"/>
<protein>
    <submittedName>
        <fullName evidence="3">MIP29153p1</fullName>
    </submittedName>
</protein>
<feature type="compositionally biased region" description="Basic residues" evidence="1">
    <location>
        <begin position="14"/>
        <end position="34"/>
    </location>
</feature>
<evidence type="ECO:0000313" key="3">
    <source>
        <dbReference type="EMBL" id="ADY69843.2"/>
    </source>
</evidence>
<keyword evidence="2" id="KW-0472">Membrane</keyword>
<sequence>MWKINLVPTMGTEKKKHPPKKKSQEKKKSGHSKSKQNSLNSNLPKICFVIAIFDLLHALYFTVQAMILLVKQFSAFAMLALLGVIFWVIMVILLMVGLYKRKPVFVRYWLIFSIVGFITDILFLLWGIATSITVDWDRLNEFSIIFLGIFVESACIYFIHRYYQIMDESKKKRTLCCGGKNEKKKSKSPKKKKGKK</sequence>
<dbReference type="EMBL" id="BT126105">
    <property type="protein sequence ID" value="ADY69843.2"/>
    <property type="molecule type" value="mRNA"/>
</dbReference>
<evidence type="ECO:0000256" key="1">
    <source>
        <dbReference type="SAM" id="MobiDB-lite"/>
    </source>
</evidence>
<dbReference type="OrthoDB" id="7868364at2759"/>
<accession>F0JAR3</accession>
<dbReference type="Pfam" id="PF15860">
    <property type="entry name" value="DUF4728"/>
    <property type="match status" value="1"/>
</dbReference>
<name>F0JAR3_DROME</name>
<feature type="transmembrane region" description="Helical" evidence="2">
    <location>
        <begin position="142"/>
        <end position="163"/>
    </location>
</feature>
<feature type="transmembrane region" description="Helical" evidence="2">
    <location>
        <begin position="46"/>
        <end position="69"/>
    </location>
</feature>
<keyword evidence="2" id="KW-0812">Transmembrane</keyword>
<dbReference type="VEuPathDB" id="VectorBase:FBgn0260643"/>
<evidence type="ECO:0000256" key="2">
    <source>
        <dbReference type="SAM" id="Phobius"/>
    </source>
</evidence>
<feature type="region of interest" description="Disordered" evidence="1">
    <location>
        <begin position="1"/>
        <end position="38"/>
    </location>
</feature>